<dbReference type="PROSITE" id="PS00455">
    <property type="entry name" value="AMP_BINDING"/>
    <property type="match status" value="1"/>
</dbReference>
<proteinExistence type="inferred from homology"/>
<dbReference type="InterPro" id="IPR042099">
    <property type="entry name" value="ANL_N_sf"/>
</dbReference>
<feature type="domain" description="AMP-dependent synthetase/ligase" evidence="5">
    <location>
        <begin position="31"/>
        <end position="431"/>
    </location>
</feature>
<protein>
    <recommendedName>
        <fullName evidence="9">AMP-dependent synthetase</fullName>
    </recommendedName>
</protein>
<evidence type="ECO:0000313" key="7">
    <source>
        <dbReference type="EMBL" id="GAA0366205.1"/>
    </source>
</evidence>
<dbReference type="Pfam" id="PF00501">
    <property type="entry name" value="AMP-binding"/>
    <property type="match status" value="1"/>
</dbReference>
<dbReference type="Proteomes" id="UP001500063">
    <property type="component" value="Unassembled WGS sequence"/>
</dbReference>
<dbReference type="RefSeq" id="WP_344121116.1">
    <property type="nucleotide sequence ID" value="NZ_BAAABW010000026.1"/>
</dbReference>
<dbReference type="PANTHER" id="PTHR22754:SF32">
    <property type="entry name" value="DISCO-INTERACTING PROTEIN 2"/>
    <property type="match status" value="1"/>
</dbReference>
<evidence type="ECO:0000256" key="4">
    <source>
        <dbReference type="ARBA" id="ARBA00023098"/>
    </source>
</evidence>
<evidence type="ECO:0000259" key="6">
    <source>
        <dbReference type="Pfam" id="PF23024"/>
    </source>
</evidence>
<dbReference type="InterPro" id="IPR000873">
    <property type="entry name" value="AMP-dep_synth/lig_dom"/>
</dbReference>
<comment type="caution">
    <text evidence="7">The sequence shown here is derived from an EMBL/GenBank/DDBJ whole genome shotgun (WGS) entry which is preliminary data.</text>
</comment>
<dbReference type="EMBL" id="BAAABW010000026">
    <property type="protein sequence ID" value="GAA0366205.1"/>
    <property type="molecule type" value="Genomic_DNA"/>
</dbReference>
<evidence type="ECO:0000256" key="3">
    <source>
        <dbReference type="ARBA" id="ARBA00022832"/>
    </source>
</evidence>
<evidence type="ECO:0008006" key="9">
    <source>
        <dbReference type="Google" id="ProtNLM"/>
    </source>
</evidence>
<dbReference type="PANTHER" id="PTHR22754">
    <property type="entry name" value="DISCO-INTERACTING PROTEIN 2 DIP2 -RELATED"/>
    <property type="match status" value="1"/>
</dbReference>
<dbReference type="InterPro" id="IPR020845">
    <property type="entry name" value="AMP-binding_CS"/>
</dbReference>
<dbReference type="InterPro" id="IPR025110">
    <property type="entry name" value="AMP-bd_C"/>
</dbReference>
<dbReference type="CDD" id="cd05931">
    <property type="entry name" value="FAAL"/>
    <property type="match status" value="1"/>
</dbReference>
<dbReference type="InterPro" id="IPR045851">
    <property type="entry name" value="AMP-bd_C_sf"/>
</dbReference>
<dbReference type="Gene3D" id="3.30.300.30">
    <property type="match status" value="1"/>
</dbReference>
<evidence type="ECO:0000313" key="8">
    <source>
        <dbReference type="Proteomes" id="UP001500063"/>
    </source>
</evidence>
<comment type="similarity">
    <text evidence="1">Belongs to the ATP-dependent AMP-binding enzyme family.</text>
</comment>
<evidence type="ECO:0000259" key="5">
    <source>
        <dbReference type="Pfam" id="PF00501"/>
    </source>
</evidence>
<evidence type="ECO:0000256" key="2">
    <source>
        <dbReference type="ARBA" id="ARBA00022598"/>
    </source>
</evidence>
<keyword evidence="4" id="KW-0443">Lipid metabolism</keyword>
<name>A0ABP3HBA6_9ACTN</name>
<keyword evidence="8" id="KW-1185">Reference proteome</keyword>
<feature type="domain" description="AMP-binding enzyme C-terminal" evidence="6">
    <location>
        <begin position="476"/>
        <end position="588"/>
    </location>
</feature>
<organism evidence="7 8">
    <name type="scientific">Streptomyces blastmyceticus</name>
    <dbReference type="NCBI Taxonomy" id="68180"/>
    <lineage>
        <taxon>Bacteria</taxon>
        <taxon>Bacillati</taxon>
        <taxon>Actinomycetota</taxon>
        <taxon>Actinomycetes</taxon>
        <taxon>Kitasatosporales</taxon>
        <taxon>Streptomycetaceae</taxon>
        <taxon>Streptomyces</taxon>
    </lineage>
</organism>
<dbReference type="Pfam" id="PF23024">
    <property type="entry name" value="AMP-dom_DIP2-like"/>
    <property type="match status" value="1"/>
</dbReference>
<reference evidence="8" key="1">
    <citation type="journal article" date="2019" name="Int. J. Syst. Evol. Microbiol.">
        <title>The Global Catalogue of Microorganisms (GCM) 10K type strain sequencing project: providing services to taxonomists for standard genome sequencing and annotation.</title>
        <authorList>
            <consortium name="The Broad Institute Genomics Platform"/>
            <consortium name="The Broad Institute Genome Sequencing Center for Infectious Disease"/>
            <person name="Wu L."/>
            <person name="Ma J."/>
        </authorList>
    </citation>
    <scope>NUCLEOTIDE SEQUENCE [LARGE SCALE GENOMIC DNA]</scope>
    <source>
        <strain evidence="8">JCM 4565</strain>
    </source>
</reference>
<keyword evidence="3" id="KW-0276">Fatty acid metabolism</keyword>
<dbReference type="SUPFAM" id="SSF56801">
    <property type="entry name" value="Acetyl-CoA synthetase-like"/>
    <property type="match status" value="1"/>
</dbReference>
<keyword evidence="2" id="KW-0436">Ligase</keyword>
<evidence type="ECO:0000256" key="1">
    <source>
        <dbReference type="ARBA" id="ARBA00006432"/>
    </source>
</evidence>
<accession>A0ABP3HBA6</accession>
<gene>
    <name evidence="7" type="ORF">GCM10010319_50130</name>
</gene>
<dbReference type="Gene3D" id="3.40.50.12780">
    <property type="entry name" value="N-terminal domain of ligase-like"/>
    <property type="match status" value="1"/>
</dbReference>
<sequence length="601" mass="65322">MDHISGWARTSWPTTLPEILEHRAGLPRQLAFRFLPDGTGDQAVEWTYHDLAEHAARVAADLLRRELDQRRIVLALDPGLHYIAALFGILRSGATAVPSFPPTGRRALARFVSIVADCTPDVIIADTRLADRVAQFEAELPESVPRPQWVFVDDDYFREAADAATEDPRATPVRIAEPALLQYTSGSTGDPKGIVLTHDNLVSNCRALEANMGYEPDRVGCTWLPPYHDMGLMGTIMLAVHGGWPLVLMPPAYFVQQPYRWLKAVTDHKVTISVGPNFAFDICTSGITDEELATLDLGTLRQVFCGSEPVSRATLDAFRERFGPRGYDEASLIPCYGLAEATLYVSGKRTGSAVRTVWLDKAELERGRVRHLPAEDAAAAGDGRATRIVSCGEIAEHHEVVIVDPGERRPVEPGGIGEVWVHGPNVATGYLGKPELTAGTFAARLAGSGNERTYLRTGDLGFLHEGELCITGRLKDLVVIAGRNLYPQDIEHSVRRAHDRLRGAAAFSVPGKSGEELVVVTEFRGTARQLAAEFDEVRDAVVAAVTTDHGVGPADVHFGPVGAIPMTTSGKVRRDATRTAYVQGTLKKLTPAADDMPLSVR</sequence>
<dbReference type="InterPro" id="IPR040097">
    <property type="entry name" value="FAAL/FAAC"/>
</dbReference>